<protein>
    <submittedName>
        <fullName evidence="3">Thrombospondin type 3 repeat-containing protein</fullName>
    </submittedName>
</protein>
<accession>A0ABZ0GUM7</accession>
<dbReference type="Proteomes" id="UP001301442">
    <property type="component" value="Chromosome"/>
</dbReference>
<reference evidence="3 4" key="1">
    <citation type="submission" date="2023-09" db="EMBL/GenBank/DDBJ databases">
        <authorList>
            <person name="Qi X."/>
        </authorList>
    </citation>
    <scope>NUCLEOTIDE SEQUENCE [LARGE SCALE GENOMIC DNA]</scope>
    <source>
        <strain evidence="3 4">S1-1</strain>
    </source>
</reference>
<dbReference type="InterPro" id="IPR011659">
    <property type="entry name" value="WD40"/>
</dbReference>
<keyword evidence="4" id="KW-1185">Reference proteome</keyword>
<dbReference type="Pfam" id="PF07676">
    <property type="entry name" value="PD40"/>
    <property type="match status" value="4"/>
</dbReference>
<keyword evidence="1" id="KW-0732">Signal</keyword>
<dbReference type="RefSeq" id="WP_348398197.1">
    <property type="nucleotide sequence ID" value="NZ_CP136600.1"/>
</dbReference>
<keyword evidence="2" id="KW-0106">Calcium</keyword>
<dbReference type="InterPro" id="IPR028974">
    <property type="entry name" value="TSP_type-3_rpt"/>
</dbReference>
<dbReference type="InterPro" id="IPR011042">
    <property type="entry name" value="6-blade_b-propeller_TolB-like"/>
</dbReference>
<evidence type="ECO:0000256" key="1">
    <source>
        <dbReference type="ARBA" id="ARBA00022729"/>
    </source>
</evidence>
<dbReference type="Pfam" id="PF02412">
    <property type="entry name" value="TSP_3"/>
    <property type="match status" value="2"/>
</dbReference>
<name>A0ABZ0GUM7_9GAMM</name>
<proteinExistence type="predicted"/>
<evidence type="ECO:0000256" key="2">
    <source>
        <dbReference type="ARBA" id="ARBA00022837"/>
    </source>
</evidence>
<dbReference type="SUPFAM" id="SSF82171">
    <property type="entry name" value="DPP6 N-terminal domain-like"/>
    <property type="match status" value="1"/>
</dbReference>
<evidence type="ECO:0000313" key="4">
    <source>
        <dbReference type="Proteomes" id="UP001301442"/>
    </source>
</evidence>
<dbReference type="Gene3D" id="4.10.1080.10">
    <property type="entry name" value="TSP type-3 repeat"/>
    <property type="match status" value="1"/>
</dbReference>
<dbReference type="Gene3D" id="2.120.10.30">
    <property type="entry name" value="TolB, C-terminal domain"/>
    <property type="match status" value="1"/>
</dbReference>
<dbReference type="EMBL" id="CP136600">
    <property type="protein sequence ID" value="WOH39431.1"/>
    <property type="molecule type" value="Genomic_DNA"/>
</dbReference>
<dbReference type="SUPFAM" id="SSF103647">
    <property type="entry name" value="TSP type-3 repeat"/>
    <property type="match status" value="1"/>
</dbReference>
<gene>
    <name evidence="3" type="ORF">RI844_09440</name>
</gene>
<sequence length="565" mass="60654">MSTFNLKSPWLVKGVVLVTALMSIAVLSAETERVSVSSTGVQGNFDSGFFFQGNAVSSDGRYVAFHSEANNLDTADTDDVRDIYVYDRQSDTVALVSKNTAGVTGNGNSHQPSMSDDGRYVAFRSHSTNLNAADTDTLPDIYVYDRQSDTLALISKNTAGVKGNGWSTFPSISGDGRYVAFRSHSTNLDAADTDTWADIYLYDRQDDVMELVSKNAAGVKGNGYSYTPSVSGDGGYVTFSSRSTNLDAADTDTREDIYVYDRQDDVLELVSKSTAGVKGNYDSNKPSISANGRYVAFSSFATNLDATDTVIGYDIYVYDRQDDVLELMSKSTAGVVGNSASNRPSISGDGRYVAFYSLADNLDAADIDTRQDIYAYDRQSDTVTLVSKNTAGVKGNDISYYPAISDDGSVVVFSSLSSNLVDNDTNEHYDVFVRDFGRVLDTDEDGVLDAADNCPLVANTSQEDFDGDGLGDVCDLDADDDGVADVGDTCLFTGNEVVDPASGCSIAQYCPCEGAMGQTSWRSHGKFVSCTAKTSESFVEQSLITEQEKDIIVSNAAQSSCGEKE</sequence>
<organism evidence="3 4">
    <name type="scientific">Thalassotalea fonticola</name>
    <dbReference type="NCBI Taxonomy" id="3065649"/>
    <lineage>
        <taxon>Bacteria</taxon>
        <taxon>Pseudomonadati</taxon>
        <taxon>Pseudomonadota</taxon>
        <taxon>Gammaproteobacteria</taxon>
        <taxon>Alteromonadales</taxon>
        <taxon>Colwelliaceae</taxon>
        <taxon>Thalassotalea</taxon>
    </lineage>
</organism>
<dbReference type="PANTHER" id="PTHR10199">
    <property type="entry name" value="THROMBOSPONDIN"/>
    <property type="match status" value="1"/>
</dbReference>
<evidence type="ECO:0000313" key="3">
    <source>
        <dbReference type="EMBL" id="WOH39431.1"/>
    </source>
</evidence>
<dbReference type="InterPro" id="IPR003367">
    <property type="entry name" value="Thrombospondin_3-like_rpt"/>
</dbReference>